<dbReference type="InterPro" id="IPR032710">
    <property type="entry name" value="NTF2-like_dom_sf"/>
</dbReference>
<dbReference type="EMBL" id="JARRAG010000003">
    <property type="protein sequence ID" value="MDG3008086.1"/>
    <property type="molecule type" value="Genomic_DNA"/>
</dbReference>
<accession>A0ABT6FKI8</accession>
<protein>
    <submittedName>
        <fullName evidence="4">SgcJ/EcaC family oxidoreductase</fullName>
    </submittedName>
</protein>
<dbReference type="Proteomes" id="UP001216907">
    <property type="component" value="Unassembled WGS sequence"/>
</dbReference>
<dbReference type="InterPro" id="IPR027843">
    <property type="entry name" value="DUF4440"/>
</dbReference>
<dbReference type="NCBIfam" id="TIGR02246">
    <property type="entry name" value="SgcJ/EcaC family oxidoreductase"/>
    <property type="match status" value="1"/>
</dbReference>
<evidence type="ECO:0000259" key="3">
    <source>
        <dbReference type="Pfam" id="PF14534"/>
    </source>
</evidence>
<evidence type="ECO:0000256" key="2">
    <source>
        <dbReference type="SAM" id="SignalP"/>
    </source>
</evidence>
<reference evidence="4 5" key="1">
    <citation type="submission" date="2023-03" db="EMBL/GenBank/DDBJ databases">
        <title>Paludisphaera mucosa sp. nov. a novel planctomycete from northern fen.</title>
        <authorList>
            <person name="Ivanova A."/>
        </authorList>
    </citation>
    <scope>NUCLEOTIDE SEQUENCE [LARGE SCALE GENOMIC DNA]</scope>
    <source>
        <strain evidence="4 5">Pla2</strain>
    </source>
</reference>
<dbReference type="RefSeq" id="WP_277864414.1">
    <property type="nucleotide sequence ID" value="NZ_JARRAG010000003.1"/>
</dbReference>
<keyword evidence="2" id="KW-0732">Signal</keyword>
<dbReference type="InterPro" id="IPR011944">
    <property type="entry name" value="Steroid_delta5-4_isomerase"/>
</dbReference>
<dbReference type="Pfam" id="PF14534">
    <property type="entry name" value="DUF4440"/>
    <property type="match status" value="1"/>
</dbReference>
<organism evidence="4 5">
    <name type="scientific">Paludisphaera mucosa</name>
    <dbReference type="NCBI Taxonomy" id="3030827"/>
    <lineage>
        <taxon>Bacteria</taxon>
        <taxon>Pseudomonadati</taxon>
        <taxon>Planctomycetota</taxon>
        <taxon>Planctomycetia</taxon>
        <taxon>Isosphaerales</taxon>
        <taxon>Isosphaeraceae</taxon>
        <taxon>Paludisphaera</taxon>
    </lineage>
</organism>
<dbReference type="Gene3D" id="3.10.450.50">
    <property type="match status" value="1"/>
</dbReference>
<proteinExistence type="predicted"/>
<sequence length="187" mass="20174">MKTTGATPALLLTLLVTALAPASGVAAQTPNEGSPQPGAKGLSKDDDQAVRKVVAGFTEAWNAHDMEALAKLFRDDAEWVNIVGMHWHGRDEIMAATTAFHQTIFKDNSHQLDAVETRYIAPSVAVVVATETADSFTTPDGEVRPKARDRLTYVLVKGPEGWKIAHGHNVVVDEDAAKNDPVKNPRK</sequence>
<gene>
    <name evidence="4" type="ORF">PZE19_30340</name>
</gene>
<evidence type="ECO:0000313" key="5">
    <source>
        <dbReference type="Proteomes" id="UP001216907"/>
    </source>
</evidence>
<evidence type="ECO:0000256" key="1">
    <source>
        <dbReference type="SAM" id="MobiDB-lite"/>
    </source>
</evidence>
<dbReference type="SUPFAM" id="SSF54427">
    <property type="entry name" value="NTF2-like"/>
    <property type="match status" value="1"/>
</dbReference>
<comment type="caution">
    <text evidence="4">The sequence shown here is derived from an EMBL/GenBank/DDBJ whole genome shotgun (WGS) entry which is preliminary data.</text>
</comment>
<feature type="chain" id="PRO_5047373444" evidence="2">
    <location>
        <begin position="28"/>
        <end position="187"/>
    </location>
</feature>
<name>A0ABT6FKI8_9BACT</name>
<feature type="region of interest" description="Disordered" evidence="1">
    <location>
        <begin position="26"/>
        <end position="45"/>
    </location>
</feature>
<dbReference type="CDD" id="cd00531">
    <property type="entry name" value="NTF2_like"/>
    <property type="match status" value="1"/>
</dbReference>
<evidence type="ECO:0000313" key="4">
    <source>
        <dbReference type="EMBL" id="MDG3008086.1"/>
    </source>
</evidence>
<keyword evidence="5" id="KW-1185">Reference proteome</keyword>
<feature type="domain" description="DUF4440" evidence="3">
    <location>
        <begin position="50"/>
        <end position="164"/>
    </location>
</feature>
<feature type="signal peptide" evidence="2">
    <location>
        <begin position="1"/>
        <end position="27"/>
    </location>
</feature>